<dbReference type="RefSeq" id="WP_240456148.1">
    <property type="nucleotide sequence ID" value="NZ_JACIDH010000001.1"/>
</dbReference>
<proteinExistence type="predicted"/>
<name>A0A7W6ABX8_9SPHN</name>
<keyword evidence="3" id="KW-1185">Reference proteome</keyword>
<evidence type="ECO:0000313" key="2">
    <source>
        <dbReference type="EMBL" id="MBB3877901.1"/>
    </source>
</evidence>
<protein>
    <recommendedName>
        <fullName evidence="1">Putative tail fiber protein gp53-like C-terminal domain-containing protein</fullName>
    </recommendedName>
</protein>
<organism evidence="2 3">
    <name type="scientific">Sphingomonas pseudosanguinis</name>
    <dbReference type="NCBI Taxonomy" id="413712"/>
    <lineage>
        <taxon>Bacteria</taxon>
        <taxon>Pseudomonadati</taxon>
        <taxon>Pseudomonadota</taxon>
        <taxon>Alphaproteobacteria</taxon>
        <taxon>Sphingomonadales</taxon>
        <taxon>Sphingomonadaceae</taxon>
        <taxon>Sphingomonas</taxon>
    </lineage>
</organism>
<feature type="domain" description="Putative tail fiber protein gp53-like C-terminal" evidence="1">
    <location>
        <begin position="265"/>
        <end position="350"/>
    </location>
</feature>
<reference evidence="2 3" key="1">
    <citation type="submission" date="2020-08" db="EMBL/GenBank/DDBJ databases">
        <title>Genomic Encyclopedia of Type Strains, Phase IV (KMG-IV): sequencing the most valuable type-strain genomes for metagenomic binning, comparative biology and taxonomic classification.</title>
        <authorList>
            <person name="Goeker M."/>
        </authorList>
    </citation>
    <scope>NUCLEOTIDE SEQUENCE [LARGE SCALE GENOMIC DNA]</scope>
    <source>
        <strain evidence="2 3">DSM 19512</strain>
    </source>
</reference>
<dbReference type="AlphaFoldDB" id="A0A7W6ABX8"/>
<evidence type="ECO:0000259" key="1">
    <source>
        <dbReference type="Pfam" id="PF21882"/>
    </source>
</evidence>
<dbReference type="EMBL" id="JACIDH010000001">
    <property type="protein sequence ID" value="MBB3877901.1"/>
    <property type="molecule type" value="Genomic_DNA"/>
</dbReference>
<sequence>MKLTLTITTAGLERFTAAQLADDLDLTIAKVGLTDAVFVVAPTLDKLPGEFRRLSAISGQQVGDNIVHMTMRDDEEIGYTARGFGLFLADGTLFAVYGQADRLFEKSPRAAFLSAIDIAFPTGDVRELRFGDTNFLNPPATTEVKGVVELATLAEGAAGSDPVRVTTVAVARAMIVAAVSPVVTLLTDLTKAVDESIKWVIGHKVLGSGLVTGGGTIENNPVLSVAAATPEQVREGADHSVALTPWSLRNAYSSQLGNTGWRIHPDGFVEMWGQGDRPPNEGEFTLNFPRAFPNACAGVLPMTINTNKTVDGQTTVQEVALYPDRAVLFAQNHQSTCVEAGGFRWRAWGY</sequence>
<evidence type="ECO:0000313" key="3">
    <source>
        <dbReference type="Proteomes" id="UP000538670"/>
    </source>
</evidence>
<accession>A0A7W6ABX8</accession>
<comment type="caution">
    <text evidence="2">The sequence shown here is derived from an EMBL/GenBank/DDBJ whole genome shotgun (WGS) entry which is preliminary data.</text>
</comment>
<dbReference type="InterPro" id="IPR054075">
    <property type="entry name" value="Gp53-like_C"/>
</dbReference>
<dbReference type="Gene3D" id="2.60.40.3940">
    <property type="match status" value="1"/>
</dbReference>
<dbReference type="Pfam" id="PF21882">
    <property type="entry name" value="Gp53-like_C"/>
    <property type="match status" value="1"/>
</dbReference>
<gene>
    <name evidence="2" type="ORF">GGR48_000304</name>
</gene>
<dbReference type="Proteomes" id="UP000538670">
    <property type="component" value="Unassembled WGS sequence"/>
</dbReference>